<evidence type="ECO:0000256" key="4">
    <source>
        <dbReference type="ARBA" id="ARBA00022617"/>
    </source>
</evidence>
<keyword evidence="8 10" id="KW-0503">Monooxygenase</keyword>
<dbReference type="InterPro" id="IPR001128">
    <property type="entry name" value="Cyt_P450"/>
</dbReference>
<comment type="similarity">
    <text evidence="3 10">Belongs to the cytochrome P450 family.</text>
</comment>
<name>A0AAV6WS76_9LAMI</name>
<evidence type="ECO:0000256" key="8">
    <source>
        <dbReference type="ARBA" id="ARBA00023033"/>
    </source>
</evidence>
<dbReference type="PRINTS" id="PR00463">
    <property type="entry name" value="EP450I"/>
</dbReference>
<evidence type="ECO:0000256" key="11">
    <source>
        <dbReference type="SAM" id="SignalP"/>
    </source>
</evidence>
<dbReference type="GO" id="GO:0044550">
    <property type="term" value="P:secondary metabolite biosynthetic process"/>
    <property type="evidence" value="ECO:0007669"/>
    <property type="project" value="UniProtKB-ARBA"/>
</dbReference>
<dbReference type="GO" id="GO:0004497">
    <property type="term" value="F:monooxygenase activity"/>
    <property type="evidence" value="ECO:0007669"/>
    <property type="project" value="UniProtKB-KW"/>
</dbReference>
<evidence type="ECO:0000256" key="1">
    <source>
        <dbReference type="ARBA" id="ARBA00001971"/>
    </source>
</evidence>
<evidence type="ECO:0000256" key="6">
    <source>
        <dbReference type="ARBA" id="ARBA00023002"/>
    </source>
</evidence>
<gene>
    <name evidence="12" type="ORF">BUALT_Bualt12G0130800</name>
</gene>
<feature type="signal peptide" evidence="11">
    <location>
        <begin position="1"/>
        <end position="28"/>
    </location>
</feature>
<dbReference type="GO" id="GO:0016020">
    <property type="term" value="C:membrane"/>
    <property type="evidence" value="ECO:0007669"/>
    <property type="project" value="UniProtKB-SubCell"/>
</dbReference>
<dbReference type="InterPro" id="IPR002401">
    <property type="entry name" value="Cyt_P450_E_grp-I"/>
</dbReference>
<comment type="cofactor">
    <cofactor evidence="1 9">
        <name>heme</name>
        <dbReference type="ChEBI" id="CHEBI:30413"/>
    </cofactor>
</comment>
<keyword evidence="11" id="KW-0732">Signal</keyword>
<evidence type="ECO:0000256" key="2">
    <source>
        <dbReference type="ARBA" id="ARBA00004167"/>
    </source>
</evidence>
<evidence type="ECO:0000313" key="12">
    <source>
        <dbReference type="EMBL" id="KAG8373053.1"/>
    </source>
</evidence>
<keyword evidence="4 9" id="KW-0349">Heme</keyword>
<evidence type="ECO:0000256" key="9">
    <source>
        <dbReference type="PIRSR" id="PIRSR602401-1"/>
    </source>
</evidence>
<evidence type="ECO:0000256" key="3">
    <source>
        <dbReference type="ARBA" id="ARBA00010617"/>
    </source>
</evidence>
<dbReference type="Proteomes" id="UP000826271">
    <property type="component" value="Unassembled WGS sequence"/>
</dbReference>
<organism evidence="12 13">
    <name type="scientific">Buddleja alternifolia</name>
    <dbReference type="NCBI Taxonomy" id="168488"/>
    <lineage>
        <taxon>Eukaryota</taxon>
        <taxon>Viridiplantae</taxon>
        <taxon>Streptophyta</taxon>
        <taxon>Embryophyta</taxon>
        <taxon>Tracheophyta</taxon>
        <taxon>Spermatophyta</taxon>
        <taxon>Magnoliopsida</taxon>
        <taxon>eudicotyledons</taxon>
        <taxon>Gunneridae</taxon>
        <taxon>Pentapetalae</taxon>
        <taxon>asterids</taxon>
        <taxon>lamiids</taxon>
        <taxon>Lamiales</taxon>
        <taxon>Scrophulariaceae</taxon>
        <taxon>Buddlejeae</taxon>
        <taxon>Buddleja</taxon>
    </lineage>
</organism>
<dbReference type="GO" id="GO:0005506">
    <property type="term" value="F:iron ion binding"/>
    <property type="evidence" value="ECO:0007669"/>
    <property type="project" value="InterPro"/>
</dbReference>
<feature type="binding site" description="axial binding residue" evidence="9">
    <location>
        <position position="455"/>
    </location>
    <ligand>
        <name>heme</name>
        <dbReference type="ChEBI" id="CHEBI:30413"/>
    </ligand>
    <ligandPart>
        <name>Fe</name>
        <dbReference type="ChEBI" id="CHEBI:18248"/>
    </ligandPart>
</feature>
<dbReference type="PANTHER" id="PTHR47944">
    <property type="entry name" value="CYTOCHROME P450 98A9"/>
    <property type="match status" value="1"/>
</dbReference>
<keyword evidence="5 9" id="KW-0479">Metal-binding</keyword>
<dbReference type="GO" id="GO:0020037">
    <property type="term" value="F:heme binding"/>
    <property type="evidence" value="ECO:0007669"/>
    <property type="project" value="InterPro"/>
</dbReference>
<evidence type="ECO:0000256" key="7">
    <source>
        <dbReference type="ARBA" id="ARBA00023004"/>
    </source>
</evidence>
<accession>A0AAV6WS76</accession>
<evidence type="ECO:0000313" key="13">
    <source>
        <dbReference type="Proteomes" id="UP000826271"/>
    </source>
</evidence>
<dbReference type="PROSITE" id="PS00086">
    <property type="entry name" value="CYTOCHROME_P450"/>
    <property type="match status" value="1"/>
</dbReference>
<dbReference type="AlphaFoldDB" id="A0AAV6WS76"/>
<keyword evidence="13" id="KW-1185">Reference proteome</keyword>
<keyword evidence="7 9" id="KW-0408">Iron</keyword>
<dbReference type="InterPro" id="IPR036396">
    <property type="entry name" value="Cyt_P450_sf"/>
</dbReference>
<dbReference type="InterPro" id="IPR017972">
    <property type="entry name" value="Cyt_P450_CS"/>
</dbReference>
<protein>
    <recommendedName>
        <fullName evidence="14">Cytochrome P450</fullName>
    </recommendedName>
</protein>
<dbReference type="EMBL" id="WHWC01000012">
    <property type="protein sequence ID" value="KAG8373053.1"/>
    <property type="molecule type" value="Genomic_DNA"/>
</dbReference>
<evidence type="ECO:0000256" key="5">
    <source>
        <dbReference type="ARBA" id="ARBA00022723"/>
    </source>
</evidence>
<dbReference type="FunFam" id="1.10.630.10:FF:000037">
    <property type="entry name" value="Cytochrome P450 9"/>
    <property type="match status" value="1"/>
</dbReference>
<dbReference type="Gene3D" id="1.10.630.10">
    <property type="entry name" value="Cytochrome P450"/>
    <property type="match status" value="1"/>
</dbReference>
<dbReference type="Pfam" id="PF00067">
    <property type="entry name" value="p450"/>
    <property type="match status" value="1"/>
</dbReference>
<evidence type="ECO:0008006" key="14">
    <source>
        <dbReference type="Google" id="ProtNLM"/>
    </source>
</evidence>
<comment type="subcellular location">
    <subcellularLocation>
        <location evidence="2">Membrane</location>
        <topology evidence="2">Single-pass membrane protein</topology>
    </subcellularLocation>
</comment>
<evidence type="ECO:0000256" key="10">
    <source>
        <dbReference type="RuleBase" id="RU000461"/>
    </source>
</evidence>
<sequence length="519" mass="58939">MDESFFLLVLCFLAVIICKLLTRKKTKAHPLPPGPLGYPLLGCLPQMLKNKPTFRWIHKLMQDLNTEIACIRLGSIHVIAVTSPELAREFLKKQDSIFASRPDCMSGKLTSNGYLTAALSPIGDQWKKMRRVLASEVLSMNMHRWLYEKRCEEADHLIRYIYNQIKNPRKNGVVNVRIAAQHYCGNVIRRLVFNKRFFGKGMEDGGPGMEEEEHVAGLFTILSYLYGFSVADYAPWLEIFDFDGYKKFLKNAIENVTKYQDPEIIKRVEMWRKGERKVEEDILDVLINLKDSNFNPLLTIQEIRAQIVEIMIATVDNPSNAIEWAMAELLSTPDILEKAQKELDDVVGRNRLVEESDISSLNFVKACAREAFRLHPIAPFNVPHVSTKDTIVGGYFIPKGSHVLLSRPGLGRNPRVWDDPTSYNPERHIVNASSEVMLVDNDLNMLSFSTGRRGCAGVLLGSTMTTILLARLLQGFTWTELKGQKIDLTESHGDLFMAKPLIAHAAPRLNPHVYMKLLE</sequence>
<reference evidence="12" key="1">
    <citation type="submission" date="2019-10" db="EMBL/GenBank/DDBJ databases">
        <authorList>
            <person name="Zhang R."/>
            <person name="Pan Y."/>
            <person name="Wang J."/>
            <person name="Ma R."/>
            <person name="Yu S."/>
        </authorList>
    </citation>
    <scope>NUCLEOTIDE SEQUENCE</scope>
    <source>
        <strain evidence="12">LA-IB0</strain>
        <tissue evidence="12">Leaf</tissue>
    </source>
</reference>
<dbReference type="SUPFAM" id="SSF48264">
    <property type="entry name" value="Cytochrome P450"/>
    <property type="match status" value="1"/>
</dbReference>
<comment type="caution">
    <text evidence="12">The sequence shown here is derived from an EMBL/GenBank/DDBJ whole genome shotgun (WGS) entry which is preliminary data.</text>
</comment>
<proteinExistence type="inferred from homology"/>
<keyword evidence="6 10" id="KW-0560">Oxidoreductase</keyword>
<dbReference type="PANTHER" id="PTHR47944:SF4">
    <property type="entry name" value="OS09G0441700 PROTEIN"/>
    <property type="match status" value="1"/>
</dbReference>
<dbReference type="GO" id="GO:0016705">
    <property type="term" value="F:oxidoreductase activity, acting on paired donors, with incorporation or reduction of molecular oxygen"/>
    <property type="evidence" value="ECO:0007669"/>
    <property type="project" value="InterPro"/>
</dbReference>
<feature type="chain" id="PRO_5043764756" description="Cytochrome P450" evidence="11">
    <location>
        <begin position="29"/>
        <end position="519"/>
    </location>
</feature>